<dbReference type="EMBL" id="JBHSIS010000003">
    <property type="protein sequence ID" value="MFC4853495.1"/>
    <property type="molecule type" value="Genomic_DNA"/>
</dbReference>
<reference evidence="3" key="1">
    <citation type="journal article" date="2019" name="Int. J. Syst. Evol. Microbiol.">
        <title>The Global Catalogue of Microorganisms (GCM) 10K type strain sequencing project: providing services to taxonomists for standard genome sequencing and annotation.</title>
        <authorList>
            <consortium name="The Broad Institute Genomics Platform"/>
            <consortium name="The Broad Institute Genome Sequencing Center for Infectious Disease"/>
            <person name="Wu L."/>
            <person name="Ma J."/>
        </authorList>
    </citation>
    <scope>NUCLEOTIDE SEQUENCE [LARGE SCALE GENOMIC DNA]</scope>
    <source>
        <strain evidence="3">ZS-22-S1</strain>
    </source>
</reference>
<feature type="region of interest" description="Disordered" evidence="1">
    <location>
        <begin position="98"/>
        <end position="125"/>
    </location>
</feature>
<evidence type="ECO:0000256" key="1">
    <source>
        <dbReference type="SAM" id="MobiDB-lite"/>
    </source>
</evidence>
<protein>
    <submittedName>
        <fullName evidence="2">Uncharacterized protein</fullName>
    </submittedName>
</protein>
<sequence>MSDRIQQIRDYVDNHDLSDEIEKGHWETDVVDDPMITTSLRLPKSLLDWVRNQAAEQHVKPTAWIRDLLEQQRAGRPDLEHRVSSLEAILASVMAAAQRPERDTTTHGTRASAVAGARKTAKVRTRSRIAQTNINTTRSEVEKGAQENLKTLRRLAAAHDAKKK</sequence>
<gene>
    <name evidence="2" type="ORF">ACFPCV_08255</name>
</gene>
<name>A0ABV9RYU4_9PSEU</name>
<evidence type="ECO:0000313" key="3">
    <source>
        <dbReference type="Proteomes" id="UP001595859"/>
    </source>
</evidence>
<proteinExistence type="predicted"/>
<organism evidence="2 3">
    <name type="scientific">Actinophytocola glycyrrhizae</name>
    <dbReference type="NCBI Taxonomy" id="2044873"/>
    <lineage>
        <taxon>Bacteria</taxon>
        <taxon>Bacillati</taxon>
        <taxon>Actinomycetota</taxon>
        <taxon>Actinomycetes</taxon>
        <taxon>Pseudonocardiales</taxon>
        <taxon>Pseudonocardiaceae</taxon>
    </lineage>
</organism>
<comment type="caution">
    <text evidence="2">The sequence shown here is derived from an EMBL/GenBank/DDBJ whole genome shotgun (WGS) entry which is preliminary data.</text>
</comment>
<dbReference type="Proteomes" id="UP001595859">
    <property type="component" value="Unassembled WGS sequence"/>
</dbReference>
<keyword evidence="3" id="KW-1185">Reference proteome</keyword>
<accession>A0ABV9RYU4</accession>
<dbReference type="RefSeq" id="WP_378055446.1">
    <property type="nucleotide sequence ID" value="NZ_JBHSIS010000003.1"/>
</dbReference>
<evidence type="ECO:0000313" key="2">
    <source>
        <dbReference type="EMBL" id="MFC4853495.1"/>
    </source>
</evidence>